<dbReference type="EMBL" id="JAAIYO010000010">
    <property type="protein sequence ID" value="MBE4752042.1"/>
    <property type="molecule type" value="Genomic_DNA"/>
</dbReference>
<name>A0ABR9PVT0_9BACT</name>
<sequence length="498" mass="51109">MRVKAWWAVVGVGLVGCGGVEPETVGEPRLSEAPVQAQACAPGVAVKVKDVIAPGTPLPPPWRPSPYGLSVFQGTLYFATDVVGGQSTLWKSDGTTAGTVPVKEFPDEGTTGYRALSGFTAVGSQLFFSVGDAVLGRELWVTDGTAAGTRPVVDLTPGPASTQFAGPAQVGGALGFFRIVPVAPSGSRLELWRSDGTAAGTVRTVDLGTQSSLVGNVMLAGGQRLFFLQDAVNGTRLWRSDGTAAGTSVIKALDAGEPLLSDVRATTGGIVFALRDGGDTEIWKSDGTAAGTVRLETFGHVSSLLGVLGSHVYVSYVSYGTTEDRLRLARVSLSGGGKTTVTTLPNPFAGQPGAQPYLQVATTAGSKLYLSVAIGSPGPAPRLVELWVTDGTAAGTLRLSTGLSTSDENWSPLFNTGSGTLLFGSRSPNDGQEPWVTDGTVANTGRVADIGPEGGSSPQSFTRLGDRIFFVANGGPPGNALWAMPASVTCPALAPEAR</sequence>
<evidence type="ECO:0000313" key="2">
    <source>
        <dbReference type="Proteomes" id="UP001516472"/>
    </source>
</evidence>
<gene>
    <name evidence="1" type="ORF">G4177_28130</name>
</gene>
<reference evidence="1 2" key="1">
    <citation type="submission" date="2020-02" db="EMBL/GenBank/DDBJ databases">
        <authorList>
            <person name="Babadi Z.K."/>
            <person name="Risdian C."/>
            <person name="Ebrahimipour G.H."/>
            <person name="Wink J."/>
        </authorList>
    </citation>
    <scope>NUCLEOTIDE SEQUENCE [LARGE SCALE GENOMIC DNA]</scope>
    <source>
        <strain evidence="1 2">ZKHCc1 1396</strain>
    </source>
</reference>
<comment type="caution">
    <text evidence="1">The sequence shown here is derived from an EMBL/GenBank/DDBJ whole genome shotgun (WGS) entry which is preliminary data.</text>
</comment>
<organism evidence="1 2">
    <name type="scientific">Corallococcus soli</name>
    <dbReference type="NCBI Taxonomy" id="2710757"/>
    <lineage>
        <taxon>Bacteria</taxon>
        <taxon>Pseudomonadati</taxon>
        <taxon>Myxococcota</taxon>
        <taxon>Myxococcia</taxon>
        <taxon>Myxococcales</taxon>
        <taxon>Cystobacterineae</taxon>
        <taxon>Myxococcaceae</taxon>
        <taxon>Corallococcus</taxon>
    </lineage>
</organism>
<accession>A0ABR9PVT0</accession>
<dbReference type="Proteomes" id="UP001516472">
    <property type="component" value="Unassembled WGS sequence"/>
</dbReference>
<keyword evidence="2" id="KW-1185">Reference proteome</keyword>
<dbReference type="PROSITE" id="PS51257">
    <property type="entry name" value="PROKAR_LIPOPROTEIN"/>
    <property type="match status" value="1"/>
</dbReference>
<evidence type="ECO:0008006" key="3">
    <source>
        <dbReference type="Google" id="ProtNLM"/>
    </source>
</evidence>
<evidence type="ECO:0000313" key="1">
    <source>
        <dbReference type="EMBL" id="MBE4752042.1"/>
    </source>
</evidence>
<dbReference type="RefSeq" id="WP_193429232.1">
    <property type="nucleotide sequence ID" value="NZ_CBCSIP010000107.1"/>
</dbReference>
<protein>
    <recommendedName>
        <fullName evidence="3">Hyalin</fullName>
    </recommendedName>
</protein>
<proteinExistence type="predicted"/>